<evidence type="ECO:0000313" key="1">
    <source>
        <dbReference type="EMBL" id="MFC6090291.1"/>
    </source>
</evidence>
<gene>
    <name evidence="1" type="ORF">ACFP3R_13485</name>
</gene>
<dbReference type="PROSITE" id="PS00086">
    <property type="entry name" value="CYTOCHROME_P450"/>
    <property type="match status" value="1"/>
</dbReference>
<protein>
    <submittedName>
        <fullName evidence="1">Isocitrate lyase/phosphoenolpyruvate mutase family protein</fullName>
    </submittedName>
</protein>
<keyword evidence="2" id="KW-1185">Reference proteome</keyword>
<comment type="caution">
    <text evidence="1">The sequence shown here is derived from an EMBL/GenBank/DDBJ whole genome shotgun (WGS) entry which is preliminary data.</text>
</comment>
<dbReference type="Proteomes" id="UP001596220">
    <property type="component" value="Unassembled WGS sequence"/>
</dbReference>
<evidence type="ECO:0000313" key="2">
    <source>
        <dbReference type="Proteomes" id="UP001596220"/>
    </source>
</evidence>
<dbReference type="EMBL" id="JBHSQO010000011">
    <property type="protein sequence ID" value="MFC6090291.1"/>
    <property type="molecule type" value="Genomic_DNA"/>
</dbReference>
<dbReference type="InterPro" id="IPR039556">
    <property type="entry name" value="ICL/PEPM"/>
</dbReference>
<dbReference type="Gene3D" id="3.20.20.60">
    <property type="entry name" value="Phosphoenolpyruvate-binding domains"/>
    <property type="match status" value="1"/>
</dbReference>
<name>A0ABW1P439_9PSEU</name>
<dbReference type="InterPro" id="IPR017972">
    <property type="entry name" value="Cyt_P450_CS"/>
</dbReference>
<dbReference type="GO" id="GO:0016829">
    <property type="term" value="F:lyase activity"/>
    <property type="evidence" value="ECO:0007669"/>
    <property type="project" value="UniProtKB-KW"/>
</dbReference>
<reference evidence="2" key="1">
    <citation type="journal article" date="2019" name="Int. J. Syst. Evol. Microbiol.">
        <title>The Global Catalogue of Microorganisms (GCM) 10K type strain sequencing project: providing services to taxonomists for standard genome sequencing and annotation.</title>
        <authorList>
            <consortium name="The Broad Institute Genomics Platform"/>
            <consortium name="The Broad Institute Genome Sequencing Center for Infectious Disease"/>
            <person name="Wu L."/>
            <person name="Ma J."/>
        </authorList>
    </citation>
    <scope>NUCLEOTIDE SEQUENCE [LARGE SCALE GENOMIC DNA]</scope>
    <source>
        <strain evidence="2">CGMCC 4.7246</strain>
    </source>
</reference>
<dbReference type="SUPFAM" id="SSF51621">
    <property type="entry name" value="Phosphoenolpyruvate/pyruvate domain"/>
    <property type="match status" value="1"/>
</dbReference>
<sequence>MDPRVLLDASWTVPPVPASGSGVAWLRSRVARFSEGPDHERRRAIATRVLAGVDPAVLRRPGDPVAVLAEALGVPRAVTGDVAAVARCHQPHVPVEPGADEAVARLVAAFGGVWDEETANRIGLLVQACGATRAAIAGAVPPVPVTRRVAPGGEVVEVDLAGAEFGAGRHACPGREHAVALVEGARLFHRLHDGLLVLPNAWDFASAAAFARAGFPAVGTTSLGVAAAHGLPDAAGVAREETLALARLLVRLPVPVSVDVEAGFGGDVRGLAAELHGLGVAGVNVEDGRGDRLADPAGHAAVVRAFKEAAPGLFVNARVDAHWLGVDRGSTVDRARRYVDAGADGVFAPGLRDERGIAELVAAVPVPVNVLAEGDVGRLRELGVRRVSTGSLPFRAALGAAVRTALAVRDGGRGPDDVPGYAEVRGLVGG</sequence>
<accession>A0ABW1P439</accession>
<dbReference type="PANTHER" id="PTHR42905:SF16">
    <property type="entry name" value="CARBOXYPHOSPHONOENOLPYRUVATE PHOSPHONOMUTASE-LIKE PROTEIN (AFU_ORTHOLOGUE AFUA_5G07230)"/>
    <property type="match status" value="1"/>
</dbReference>
<dbReference type="InterPro" id="IPR015813">
    <property type="entry name" value="Pyrv/PenolPyrv_kinase-like_dom"/>
</dbReference>
<dbReference type="CDD" id="cd00377">
    <property type="entry name" value="ICL_PEPM"/>
    <property type="match status" value="1"/>
</dbReference>
<dbReference type="Pfam" id="PF13714">
    <property type="entry name" value="PEP_mutase"/>
    <property type="match status" value="1"/>
</dbReference>
<dbReference type="RefSeq" id="WP_380636025.1">
    <property type="nucleotide sequence ID" value="NZ_JBHSQO010000011.1"/>
</dbReference>
<dbReference type="PANTHER" id="PTHR42905">
    <property type="entry name" value="PHOSPHOENOLPYRUVATE CARBOXYLASE"/>
    <property type="match status" value="1"/>
</dbReference>
<dbReference type="InterPro" id="IPR040442">
    <property type="entry name" value="Pyrv_kinase-like_dom_sf"/>
</dbReference>
<organism evidence="1 2">
    <name type="scientific">Saccharothrix lopnurensis</name>
    <dbReference type="NCBI Taxonomy" id="1670621"/>
    <lineage>
        <taxon>Bacteria</taxon>
        <taxon>Bacillati</taxon>
        <taxon>Actinomycetota</taxon>
        <taxon>Actinomycetes</taxon>
        <taxon>Pseudonocardiales</taxon>
        <taxon>Pseudonocardiaceae</taxon>
        <taxon>Saccharothrix</taxon>
    </lineage>
</organism>
<proteinExistence type="predicted"/>
<keyword evidence="1" id="KW-0456">Lyase</keyword>